<protein>
    <submittedName>
        <fullName evidence="2">NIPSNAP protein</fullName>
    </submittedName>
</protein>
<dbReference type="Proteomes" id="UP000320811">
    <property type="component" value="Unassembled WGS sequence"/>
</dbReference>
<accession>A0A561PHC5</accession>
<dbReference type="Pfam" id="PF07978">
    <property type="entry name" value="NIPSNAP"/>
    <property type="match status" value="1"/>
</dbReference>
<reference evidence="2 3" key="1">
    <citation type="submission" date="2019-06" db="EMBL/GenBank/DDBJ databases">
        <title>Sorghum-associated microbial communities from plants grown in Nebraska, USA.</title>
        <authorList>
            <person name="Schachtman D."/>
        </authorList>
    </citation>
    <scope>NUCLEOTIDE SEQUENCE [LARGE SCALE GENOMIC DNA]</scope>
    <source>
        <strain evidence="2 3">1209</strain>
    </source>
</reference>
<gene>
    <name evidence="2" type="ORF">FHW36_107436</name>
</gene>
<dbReference type="SUPFAM" id="SSF54909">
    <property type="entry name" value="Dimeric alpha+beta barrel"/>
    <property type="match status" value="1"/>
</dbReference>
<feature type="domain" description="NIPSNAP" evidence="1">
    <location>
        <begin position="162"/>
        <end position="265"/>
    </location>
</feature>
<name>A0A561PHC5_9BACT</name>
<evidence type="ECO:0000313" key="3">
    <source>
        <dbReference type="Proteomes" id="UP000320811"/>
    </source>
</evidence>
<dbReference type="InterPro" id="IPR012577">
    <property type="entry name" value="NIPSNAP"/>
</dbReference>
<dbReference type="InterPro" id="IPR011008">
    <property type="entry name" value="Dimeric_a/b-barrel"/>
</dbReference>
<dbReference type="EMBL" id="VIWO01000007">
    <property type="protein sequence ID" value="TWF37499.1"/>
    <property type="molecule type" value="Genomic_DNA"/>
</dbReference>
<sequence>MLYFVNYTIHFHMRNSTLLLALLLFCSIALFAKERQFYQIKIYHLTTTAQEALVDNYLEKAFLPALHRAGIKQAGVFKPVTPDTADIRIYVFIPFQSMEQFVHLDKTLQADKLLSTNGQAYMDAPWNNIPYARIESILLQAFPGMPLMEAPVLSAQKSERVYELRSYESPSEKYHVNKVKMFNTGDEIGIFKSLGFHAVFYASVISGPRMPNLMYMTTFNNKEDRDTHWKAFSADPRWKSLSALEEYSHNVSKSDILFLRPVNYSDI</sequence>
<evidence type="ECO:0000259" key="1">
    <source>
        <dbReference type="Pfam" id="PF07978"/>
    </source>
</evidence>
<organism evidence="2 3">
    <name type="scientific">Chitinophaga polysaccharea</name>
    <dbReference type="NCBI Taxonomy" id="1293035"/>
    <lineage>
        <taxon>Bacteria</taxon>
        <taxon>Pseudomonadati</taxon>
        <taxon>Bacteroidota</taxon>
        <taxon>Chitinophagia</taxon>
        <taxon>Chitinophagales</taxon>
        <taxon>Chitinophagaceae</taxon>
        <taxon>Chitinophaga</taxon>
    </lineage>
</organism>
<proteinExistence type="predicted"/>
<evidence type="ECO:0000313" key="2">
    <source>
        <dbReference type="EMBL" id="TWF37499.1"/>
    </source>
</evidence>
<dbReference type="AlphaFoldDB" id="A0A561PHC5"/>
<dbReference type="Gene3D" id="3.30.70.100">
    <property type="match status" value="2"/>
</dbReference>
<comment type="caution">
    <text evidence="2">The sequence shown here is derived from an EMBL/GenBank/DDBJ whole genome shotgun (WGS) entry which is preliminary data.</text>
</comment>
<keyword evidence="3" id="KW-1185">Reference proteome</keyword>